<accession>A0A290QC89</accession>
<dbReference type="AlphaFoldDB" id="A0A290QC89"/>
<dbReference type="RefSeq" id="WP_096057496.1">
    <property type="nucleotide sequence ID" value="NZ_CP023344.1"/>
</dbReference>
<evidence type="ECO:0000313" key="2">
    <source>
        <dbReference type="Proteomes" id="UP000217265"/>
    </source>
</evidence>
<gene>
    <name evidence="1" type="ORF">CMV30_19005</name>
</gene>
<keyword evidence="2" id="KW-1185">Reference proteome</keyword>
<dbReference type="Proteomes" id="UP000217265">
    <property type="component" value="Chromosome"/>
</dbReference>
<name>A0A290QC89_9BACT</name>
<proteinExistence type="predicted"/>
<dbReference type="EMBL" id="CP023344">
    <property type="protein sequence ID" value="ATC65867.1"/>
    <property type="molecule type" value="Genomic_DNA"/>
</dbReference>
<protein>
    <submittedName>
        <fullName evidence="1">Uncharacterized protein</fullName>
    </submittedName>
</protein>
<sequence>MKNNFRPNYGRISFPAFSIPLDRPRVFQFSAQAAERFRALRNFDAADLAVKLNDLTATEAKEVFADLVWASLQDSDRRELSVRDVHRFLTIPSLLRAMNDLIKAVGTAGQNN</sequence>
<organism evidence="1 2">
    <name type="scientific">Nibricoccus aquaticus</name>
    <dbReference type="NCBI Taxonomy" id="2576891"/>
    <lineage>
        <taxon>Bacteria</taxon>
        <taxon>Pseudomonadati</taxon>
        <taxon>Verrucomicrobiota</taxon>
        <taxon>Opitutia</taxon>
        <taxon>Opitutales</taxon>
        <taxon>Opitutaceae</taxon>
        <taxon>Nibricoccus</taxon>
    </lineage>
</organism>
<evidence type="ECO:0000313" key="1">
    <source>
        <dbReference type="EMBL" id="ATC65867.1"/>
    </source>
</evidence>
<dbReference type="KEGG" id="vbh:CMV30_19005"/>
<reference evidence="1 2" key="1">
    <citation type="submission" date="2017-09" db="EMBL/GenBank/DDBJ databases">
        <title>Complete genome sequence of Verrucomicrobial strain HZ-65, isolated from freshwater.</title>
        <authorList>
            <person name="Choi A."/>
        </authorList>
    </citation>
    <scope>NUCLEOTIDE SEQUENCE [LARGE SCALE GENOMIC DNA]</scope>
    <source>
        <strain evidence="1 2">HZ-65</strain>
    </source>
</reference>